<feature type="domain" description="Protein kinase" evidence="4">
    <location>
        <begin position="12"/>
        <end position="317"/>
    </location>
</feature>
<dbReference type="AlphaFoldDB" id="B0CDE9"/>
<evidence type="ECO:0000313" key="6">
    <source>
        <dbReference type="Proteomes" id="UP000000268"/>
    </source>
</evidence>
<dbReference type="SUPFAM" id="SSF56112">
    <property type="entry name" value="Protein kinase-like (PK-like)"/>
    <property type="match status" value="1"/>
</dbReference>
<dbReference type="InterPro" id="IPR000719">
    <property type="entry name" value="Prot_kinase_dom"/>
</dbReference>
<dbReference type="CDD" id="cd14014">
    <property type="entry name" value="STKc_PknB_like"/>
    <property type="match status" value="1"/>
</dbReference>
<dbReference type="KEGG" id="amr:AM1_1854"/>
<reference evidence="5 6" key="1">
    <citation type="journal article" date="2008" name="Proc. Natl. Acad. Sci. U.S.A.">
        <title>Niche adaptation and genome expansion in the chlorophyll d-producing cyanobacterium Acaryochloris marina.</title>
        <authorList>
            <person name="Swingley W.D."/>
            <person name="Chen M."/>
            <person name="Cheung P.C."/>
            <person name="Conrad A.L."/>
            <person name="Dejesa L.C."/>
            <person name="Hao J."/>
            <person name="Honchak B.M."/>
            <person name="Karbach L.E."/>
            <person name="Kurdoglu A."/>
            <person name="Lahiri S."/>
            <person name="Mastrian S.D."/>
            <person name="Miyashita H."/>
            <person name="Page L."/>
            <person name="Ramakrishna P."/>
            <person name="Satoh S."/>
            <person name="Sattley W.M."/>
            <person name="Shimada Y."/>
            <person name="Taylor H.L."/>
            <person name="Tomo T."/>
            <person name="Tsuchiya T."/>
            <person name="Wang Z.T."/>
            <person name="Raymond J."/>
            <person name="Mimuro M."/>
            <person name="Blankenship R.E."/>
            <person name="Touchman J.W."/>
        </authorList>
    </citation>
    <scope>NUCLEOTIDE SEQUENCE [LARGE SCALE GENOMIC DNA]</scope>
    <source>
        <strain evidence="6">MBIC 11017</strain>
    </source>
</reference>
<dbReference type="STRING" id="329726.AM1_1854"/>
<feature type="transmembrane region" description="Helical" evidence="3">
    <location>
        <begin position="363"/>
        <end position="381"/>
    </location>
</feature>
<dbReference type="Gene3D" id="1.10.510.10">
    <property type="entry name" value="Transferase(Phosphotransferase) domain 1"/>
    <property type="match status" value="1"/>
</dbReference>
<dbReference type="eggNOG" id="COG0515">
    <property type="taxonomic scope" value="Bacteria"/>
</dbReference>
<keyword evidence="3" id="KW-0812">Transmembrane</keyword>
<evidence type="ECO:0000256" key="1">
    <source>
        <dbReference type="ARBA" id="ARBA00022741"/>
    </source>
</evidence>
<keyword evidence="1" id="KW-0547">Nucleotide-binding</keyword>
<dbReference type="InterPro" id="IPR011009">
    <property type="entry name" value="Kinase-like_dom_sf"/>
</dbReference>
<protein>
    <submittedName>
        <fullName evidence="5">Serine/threonine protein kinase</fullName>
    </submittedName>
</protein>
<evidence type="ECO:0000313" key="5">
    <source>
        <dbReference type="EMBL" id="ABW26874.1"/>
    </source>
</evidence>
<dbReference type="Gene3D" id="3.30.200.20">
    <property type="entry name" value="Phosphorylase Kinase, domain 1"/>
    <property type="match status" value="1"/>
</dbReference>
<dbReference type="EMBL" id="CP000828">
    <property type="protein sequence ID" value="ABW26874.1"/>
    <property type="molecule type" value="Genomic_DNA"/>
</dbReference>
<keyword evidence="5" id="KW-0808">Transferase</keyword>
<dbReference type="SMART" id="SM00220">
    <property type="entry name" value="S_TKc"/>
    <property type="match status" value="1"/>
</dbReference>
<keyword evidence="2" id="KW-0067">ATP-binding</keyword>
<dbReference type="Proteomes" id="UP000000268">
    <property type="component" value="Chromosome"/>
</dbReference>
<dbReference type="HOGENOM" id="CLU_000288_135_7_3"/>
<keyword evidence="5" id="KW-0723">Serine/threonine-protein kinase</keyword>
<keyword evidence="3" id="KW-0472">Membrane</keyword>
<dbReference type="PROSITE" id="PS50011">
    <property type="entry name" value="PROTEIN_KINASE_DOM"/>
    <property type="match status" value="1"/>
</dbReference>
<organism evidence="5 6">
    <name type="scientific">Acaryochloris marina (strain MBIC 11017)</name>
    <dbReference type="NCBI Taxonomy" id="329726"/>
    <lineage>
        <taxon>Bacteria</taxon>
        <taxon>Bacillati</taxon>
        <taxon>Cyanobacteriota</taxon>
        <taxon>Cyanophyceae</taxon>
        <taxon>Acaryochloridales</taxon>
        <taxon>Acaryochloridaceae</taxon>
        <taxon>Acaryochloris</taxon>
    </lineage>
</organism>
<evidence type="ECO:0000259" key="4">
    <source>
        <dbReference type="PROSITE" id="PS50011"/>
    </source>
</evidence>
<evidence type="ECO:0000256" key="3">
    <source>
        <dbReference type="SAM" id="Phobius"/>
    </source>
</evidence>
<dbReference type="PANTHER" id="PTHR24363:SF7">
    <property type="entry name" value="SERINE_THREONINE-PROTEIN KINASE-LIKE PROTEIN E"/>
    <property type="match status" value="1"/>
</dbReference>
<dbReference type="PROSITE" id="PS00108">
    <property type="entry name" value="PROTEIN_KINASE_ST"/>
    <property type="match status" value="1"/>
</dbReference>
<gene>
    <name evidence="5" type="ordered locus">AM1_1854</name>
</gene>
<sequence>MLTVGQVIQERYQLRQQLRAQPTRQTWLATDHQPTSQPKPVIIKFLAFGRGMAWDEMKLFEREVQVLQQLNHPQIPRYLDSFHIQAPEPWLGLIEEYIPGNNLQTLIAQGQRLSESEIYDVAAQILKILIYLHEQNPPILHRDIKPSNLILTPNQTVFLVDFGAVQNRLTPADGSFTVVGTYGYTPLEQFGGQAVPASDLYSLGATLLHLLTGLAPAQLTQTDMRLPFGDGQGLAYIFRTARNGHRITLTNHLTSWLEKMTAPALADRFKSARTALSALTSPSASRVAPVSAKELSTHRLQIDPNPEHLQAQIHPIWSAPLPRLKDLVGMTLLTLLGPLAVILLALLPIGLTYTRQALASGDVGSLSIGVLLLCLGSIPWLTGFNWLKQNLTSTVIESVDHQLIIKYQLSGLTYWQQSQPHRDITDIYAVSLTREEETVMVNFKSRSALALAHSLNNQDSQRLTQTLRQWIAPYG</sequence>
<dbReference type="InterPro" id="IPR008271">
    <property type="entry name" value="Ser/Thr_kinase_AS"/>
</dbReference>
<keyword evidence="5" id="KW-0418">Kinase</keyword>
<dbReference type="Pfam" id="PF00069">
    <property type="entry name" value="Pkinase"/>
    <property type="match status" value="1"/>
</dbReference>
<dbReference type="GO" id="GO:0004674">
    <property type="term" value="F:protein serine/threonine kinase activity"/>
    <property type="evidence" value="ECO:0007669"/>
    <property type="project" value="UniProtKB-KW"/>
</dbReference>
<accession>B0CDE9</accession>
<keyword evidence="3" id="KW-1133">Transmembrane helix</keyword>
<dbReference type="PANTHER" id="PTHR24363">
    <property type="entry name" value="SERINE/THREONINE PROTEIN KINASE"/>
    <property type="match status" value="1"/>
</dbReference>
<evidence type="ECO:0000256" key="2">
    <source>
        <dbReference type="ARBA" id="ARBA00022840"/>
    </source>
</evidence>
<keyword evidence="6" id="KW-1185">Reference proteome</keyword>
<feature type="transmembrane region" description="Helical" evidence="3">
    <location>
        <begin position="327"/>
        <end position="351"/>
    </location>
</feature>
<proteinExistence type="predicted"/>
<name>B0CDE9_ACAM1</name>
<dbReference type="GO" id="GO:0005524">
    <property type="term" value="F:ATP binding"/>
    <property type="evidence" value="ECO:0007669"/>
    <property type="project" value="UniProtKB-KW"/>
</dbReference>